<dbReference type="InterPro" id="IPR011856">
    <property type="entry name" value="tRNA_endonuc-like_dom_sf"/>
</dbReference>
<dbReference type="PATRIC" id="fig|1300342.3.peg.632"/>
<keyword evidence="3" id="KW-0540">Nuclease</keyword>
<protein>
    <recommendedName>
        <fullName evidence="2">UPF0102 protein I596_643</fullName>
    </recommendedName>
</protein>
<dbReference type="InterPro" id="IPR003509">
    <property type="entry name" value="UPF0102_YraN-like"/>
</dbReference>
<keyword evidence="3" id="KW-0378">Hydrolase</keyword>
<gene>
    <name evidence="3" type="ORF">I596_643</name>
</gene>
<dbReference type="InterPro" id="IPR011335">
    <property type="entry name" value="Restrct_endonuc-II-like"/>
</dbReference>
<comment type="similarity">
    <text evidence="1 2">Belongs to the UPF0102 family.</text>
</comment>
<evidence type="ECO:0000256" key="2">
    <source>
        <dbReference type="HAMAP-Rule" id="MF_00048"/>
    </source>
</evidence>
<dbReference type="KEGG" id="dko:I596_643"/>
<accession>A0A167GL18</accession>
<proteinExistence type="inferred from homology"/>
<dbReference type="HAMAP" id="MF_00048">
    <property type="entry name" value="UPF0102"/>
    <property type="match status" value="1"/>
</dbReference>
<dbReference type="Gene3D" id="3.40.1350.10">
    <property type="match status" value="1"/>
</dbReference>
<keyword evidence="3" id="KW-0255">Endonuclease</keyword>
<dbReference type="EMBL" id="CP015249">
    <property type="protein sequence ID" value="ANB16679.1"/>
    <property type="molecule type" value="Genomic_DNA"/>
</dbReference>
<dbReference type="GO" id="GO:0004519">
    <property type="term" value="F:endonuclease activity"/>
    <property type="evidence" value="ECO:0007669"/>
    <property type="project" value="UniProtKB-KW"/>
</dbReference>
<dbReference type="AlphaFoldDB" id="A0A167GL18"/>
<name>A0A167GL18_9GAMM</name>
<evidence type="ECO:0000313" key="4">
    <source>
        <dbReference type="Proteomes" id="UP000076830"/>
    </source>
</evidence>
<dbReference type="SUPFAM" id="SSF52980">
    <property type="entry name" value="Restriction endonuclease-like"/>
    <property type="match status" value="1"/>
</dbReference>
<dbReference type="Pfam" id="PF02021">
    <property type="entry name" value="UPF0102"/>
    <property type="match status" value="1"/>
</dbReference>
<dbReference type="Proteomes" id="UP000076830">
    <property type="component" value="Chromosome"/>
</dbReference>
<reference evidence="3 4" key="1">
    <citation type="submission" date="2016-04" db="EMBL/GenBank/DDBJ databases">
        <title>Complete genome sequence of Dokdonella koreensis DS-123T.</title>
        <authorList>
            <person name="Kim J.F."/>
            <person name="Lee H."/>
            <person name="Kwak M.-J."/>
        </authorList>
    </citation>
    <scope>NUCLEOTIDE SEQUENCE [LARGE SCALE GENOMIC DNA]</scope>
    <source>
        <strain evidence="3 4">DS-123</strain>
    </source>
</reference>
<dbReference type="STRING" id="1300342.I596_643"/>
<dbReference type="PANTHER" id="PTHR34039">
    <property type="entry name" value="UPF0102 PROTEIN YRAN"/>
    <property type="match status" value="1"/>
</dbReference>
<sequence>MNMRLAGARYEALALAHLQQAGLRLIARNATYRQGELDLVMSEGETVVFVEVRYRRHAASGSGLESVGAAKRAKLVRAAGLFLAAHPALARRPCRFDVVAFGADAGAIDWQRNAFDSF</sequence>
<keyword evidence="4" id="KW-1185">Reference proteome</keyword>
<dbReference type="NCBIfam" id="NF009150">
    <property type="entry name" value="PRK12497.1-3"/>
    <property type="match status" value="1"/>
</dbReference>
<dbReference type="NCBIfam" id="TIGR00252">
    <property type="entry name" value="YraN family protein"/>
    <property type="match status" value="1"/>
</dbReference>
<organism evidence="3 4">
    <name type="scientific">Dokdonella koreensis DS-123</name>
    <dbReference type="NCBI Taxonomy" id="1300342"/>
    <lineage>
        <taxon>Bacteria</taxon>
        <taxon>Pseudomonadati</taxon>
        <taxon>Pseudomonadota</taxon>
        <taxon>Gammaproteobacteria</taxon>
        <taxon>Lysobacterales</taxon>
        <taxon>Rhodanobacteraceae</taxon>
        <taxon>Dokdonella</taxon>
    </lineage>
</organism>
<dbReference type="PANTHER" id="PTHR34039:SF1">
    <property type="entry name" value="UPF0102 PROTEIN YRAN"/>
    <property type="match status" value="1"/>
</dbReference>
<evidence type="ECO:0000313" key="3">
    <source>
        <dbReference type="EMBL" id="ANB16679.1"/>
    </source>
</evidence>
<evidence type="ECO:0000256" key="1">
    <source>
        <dbReference type="ARBA" id="ARBA00006738"/>
    </source>
</evidence>
<dbReference type="GO" id="GO:0003676">
    <property type="term" value="F:nucleic acid binding"/>
    <property type="evidence" value="ECO:0007669"/>
    <property type="project" value="InterPro"/>
</dbReference>